<keyword evidence="2" id="KW-1185">Reference proteome</keyword>
<comment type="caution">
    <text evidence="1">The sequence shown here is derived from an EMBL/GenBank/DDBJ whole genome shotgun (WGS) entry which is preliminary data.</text>
</comment>
<protein>
    <submittedName>
        <fullName evidence="1">Uncharacterized protein</fullName>
    </submittedName>
</protein>
<reference evidence="1 2" key="1">
    <citation type="submission" date="2017-10" db="EMBL/GenBank/DDBJ databases">
        <title>The draft genome sequence of Lewinella nigricans NBRC 102662.</title>
        <authorList>
            <person name="Wang K."/>
        </authorList>
    </citation>
    <scope>NUCLEOTIDE SEQUENCE [LARGE SCALE GENOMIC DNA]</scope>
    <source>
        <strain evidence="1 2">NBRC 102662</strain>
    </source>
</reference>
<evidence type="ECO:0000313" key="2">
    <source>
        <dbReference type="Proteomes" id="UP000223913"/>
    </source>
</evidence>
<name>A0A2D0N5Y0_FLAN2</name>
<gene>
    <name evidence="1" type="ORF">CRP01_23975</name>
</gene>
<organism evidence="1 2">
    <name type="scientific">Flavilitoribacter nigricans (strain ATCC 23147 / DSM 23189 / NBRC 102662 / NCIMB 1420 / SS-2)</name>
    <name type="common">Lewinella nigricans</name>
    <dbReference type="NCBI Taxonomy" id="1122177"/>
    <lineage>
        <taxon>Bacteria</taxon>
        <taxon>Pseudomonadati</taxon>
        <taxon>Bacteroidota</taxon>
        <taxon>Saprospiria</taxon>
        <taxon>Saprospirales</taxon>
        <taxon>Lewinellaceae</taxon>
        <taxon>Flavilitoribacter</taxon>
    </lineage>
</organism>
<dbReference type="AlphaFoldDB" id="A0A2D0N5Y0"/>
<sequence length="63" mass="7245">MEGRREWKTAQPVAKLMVQGDRLAVPTGQKRRLSVRPAPYFQSNSQFLNYSQPDLITSLQIKI</sequence>
<evidence type="ECO:0000313" key="1">
    <source>
        <dbReference type="EMBL" id="PHN03932.1"/>
    </source>
</evidence>
<accession>A0A2D0N5Y0</accession>
<dbReference type="Proteomes" id="UP000223913">
    <property type="component" value="Unassembled WGS sequence"/>
</dbReference>
<dbReference type="EMBL" id="PDUD01000028">
    <property type="protein sequence ID" value="PHN03932.1"/>
    <property type="molecule type" value="Genomic_DNA"/>
</dbReference>
<proteinExistence type="predicted"/>